<keyword evidence="1" id="KW-0812">Transmembrane</keyword>
<dbReference type="EMBL" id="JBHSEF010000018">
    <property type="protein sequence ID" value="MFC4354793.1"/>
    <property type="molecule type" value="Genomic_DNA"/>
</dbReference>
<protein>
    <submittedName>
        <fullName evidence="2">Uncharacterized protein</fullName>
    </submittedName>
</protein>
<organism evidence="2 3">
    <name type="scientific">Chryseomicrobium palamuruense</name>
    <dbReference type="NCBI Taxonomy" id="682973"/>
    <lineage>
        <taxon>Bacteria</taxon>
        <taxon>Bacillati</taxon>
        <taxon>Bacillota</taxon>
        <taxon>Bacilli</taxon>
        <taxon>Bacillales</taxon>
        <taxon>Caryophanaceae</taxon>
        <taxon>Chryseomicrobium</taxon>
    </lineage>
</organism>
<feature type="transmembrane region" description="Helical" evidence="1">
    <location>
        <begin position="66"/>
        <end position="92"/>
    </location>
</feature>
<keyword evidence="3" id="KW-1185">Reference proteome</keyword>
<dbReference type="RefSeq" id="WP_378141072.1">
    <property type="nucleotide sequence ID" value="NZ_JBHSEF010000018.1"/>
</dbReference>
<evidence type="ECO:0000313" key="2">
    <source>
        <dbReference type="EMBL" id="MFC4354793.1"/>
    </source>
</evidence>
<keyword evidence="1" id="KW-0472">Membrane</keyword>
<accession>A0ABV8UWJ6</accession>
<gene>
    <name evidence="2" type="ORF">ACFO0S_06935</name>
</gene>
<sequence length="94" mass="10399">MKWFTTRLIVGLIALVGAFFTEDIARMTGELDRTLLLISVVVVFVLTLSSFFSIAKANRNKIKREIVASIFVAFIPLAALAVNGLLFTVYFVGK</sequence>
<dbReference type="Proteomes" id="UP001595733">
    <property type="component" value="Unassembled WGS sequence"/>
</dbReference>
<feature type="transmembrane region" description="Helical" evidence="1">
    <location>
        <begin position="35"/>
        <end position="54"/>
    </location>
</feature>
<comment type="caution">
    <text evidence="2">The sequence shown here is derived from an EMBL/GenBank/DDBJ whole genome shotgun (WGS) entry which is preliminary data.</text>
</comment>
<evidence type="ECO:0000313" key="3">
    <source>
        <dbReference type="Proteomes" id="UP001595733"/>
    </source>
</evidence>
<name>A0ABV8UWJ6_9BACL</name>
<keyword evidence="1" id="KW-1133">Transmembrane helix</keyword>
<evidence type="ECO:0000256" key="1">
    <source>
        <dbReference type="SAM" id="Phobius"/>
    </source>
</evidence>
<proteinExistence type="predicted"/>
<reference evidence="3" key="1">
    <citation type="journal article" date="2019" name="Int. J. Syst. Evol. Microbiol.">
        <title>The Global Catalogue of Microorganisms (GCM) 10K type strain sequencing project: providing services to taxonomists for standard genome sequencing and annotation.</title>
        <authorList>
            <consortium name="The Broad Institute Genomics Platform"/>
            <consortium name="The Broad Institute Genome Sequencing Center for Infectious Disease"/>
            <person name="Wu L."/>
            <person name="Ma J."/>
        </authorList>
    </citation>
    <scope>NUCLEOTIDE SEQUENCE [LARGE SCALE GENOMIC DNA]</scope>
    <source>
        <strain evidence="3">CCUG 50353</strain>
    </source>
</reference>